<dbReference type="GO" id="GO:0003676">
    <property type="term" value="F:nucleic acid binding"/>
    <property type="evidence" value="ECO:0007669"/>
    <property type="project" value="InterPro"/>
</dbReference>
<dbReference type="GeneID" id="109007965"/>
<dbReference type="PANTHER" id="PTHR47074:SF48">
    <property type="entry name" value="POLYNUCLEOTIDYL TRANSFERASE, RIBONUCLEASE H-LIKE SUPERFAMILY PROTEIN"/>
    <property type="match status" value="1"/>
</dbReference>
<proteinExistence type="predicted"/>
<dbReference type="Pfam" id="PF13456">
    <property type="entry name" value="RVT_3"/>
    <property type="match status" value="1"/>
</dbReference>
<evidence type="ECO:0000313" key="2">
    <source>
        <dbReference type="RefSeq" id="XP_018843429.1"/>
    </source>
</evidence>
<evidence type="ECO:0000313" key="1">
    <source>
        <dbReference type="Proteomes" id="UP000235220"/>
    </source>
</evidence>
<dbReference type="InterPro" id="IPR002156">
    <property type="entry name" value="RNaseH_domain"/>
</dbReference>
<organism evidence="1 2">
    <name type="scientific">Juglans regia</name>
    <name type="common">English walnut</name>
    <dbReference type="NCBI Taxonomy" id="51240"/>
    <lineage>
        <taxon>Eukaryota</taxon>
        <taxon>Viridiplantae</taxon>
        <taxon>Streptophyta</taxon>
        <taxon>Embryophyta</taxon>
        <taxon>Tracheophyta</taxon>
        <taxon>Spermatophyta</taxon>
        <taxon>Magnoliopsida</taxon>
        <taxon>eudicotyledons</taxon>
        <taxon>Gunneridae</taxon>
        <taxon>Pentapetalae</taxon>
        <taxon>rosids</taxon>
        <taxon>fabids</taxon>
        <taxon>Fagales</taxon>
        <taxon>Juglandaceae</taxon>
        <taxon>Juglans</taxon>
    </lineage>
</organism>
<accession>A0A2I4GHQ5</accession>
<dbReference type="AlphaFoldDB" id="A0A2I4GHQ5"/>
<dbReference type="Proteomes" id="UP000235220">
    <property type="component" value="Chromosome 10"/>
</dbReference>
<reference evidence="2" key="1">
    <citation type="submission" date="2025-08" db="UniProtKB">
        <authorList>
            <consortium name="RefSeq"/>
        </authorList>
    </citation>
    <scope>IDENTIFICATION</scope>
    <source>
        <tissue evidence="2">Leaves</tissue>
    </source>
</reference>
<dbReference type="InterPro" id="IPR044730">
    <property type="entry name" value="RNase_H-like_dom_plant"/>
</dbReference>
<dbReference type="CDD" id="cd06222">
    <property type="entry name" value="RNase_H_like"/>
    <property type="match status" value="1"/>
</dbReference>
<dbReference type="KEGG" id="jre:109007965"/>
<keyword evidence="1" id="KW-1185">Reference proteome</keyword>
<dbReference type="InterPro" id="IPR052929">
    <property type="entry name" value="RNase_H-like_EbsB-rel"/>
</dbReference>
<dbReference type="Gramene" id="Jr10_15680_p1">
    <property type="protein sequence ID" value="cds.Jr10_15680_p1"/>
    <property type="gene ID" value="Jr10_15680"/>
</dbReference>
<dbReference type="PANTHER" id="PTHR47074">
    <property type="entry name" value="BNAC02G40300D PROTEIN"/>
    <property type="match status" value="1"/>
</dbReference>
<dbReference type="OrthoDB" id="1745333at2759"/>
<protein>
    <submittedName>
        <fullName evidence="2">Uncharacterized protein LOC109007965</fullName>
    </submittedName>
</protein>
<sequence>MALLALSEKSQVSSSNSFKEVWSLVWQLKISPRDKVFLWRVSLEISLPTQSNLFKKNIVEQPLCLICRLEVEDIVHALWRCESAKDVWSACSKSLQECYLPQLSMLQLFEALTRTMKPQVVQESIVVAARHIWWRKNFVIFIEAFAHPSITIREAKNNLELLTEDNQRRDLRTSRACTAADTWQAPPLHWLKLNWDGAIYKVQGLIGVGVVARDSVGHIIATMRSSKYIFLDPLLAAYGVLQAVNLGLDLGFTHVILEGDSLQVIMALKNDKKRLV</sequence>
<name>A0A2I4GHQ5_JUGRE</name>
<dbReference type="Pfam" id="PF13966">
    <property type="entry name" value="zf-RVT"/>
    <property type="match status" value="1"/>
</dbReference>
<dbReference type="RefSeq" id="XP_018843429.1">
    <property type="nucleotide sequence ID" value="XM_018987884.1"/>
</dbReference>
<gene>
    <name evidence="2" type="primary">LOC109007965</name>
</gene>
<dbReference type="InterPro" id="IPR026960">
    <property type="entry name" value="RVT-Znf"/>
</dbReference>
<dbReference type="GO" id="GO:0004523">
    <property type="term" value="F:RNA-DNA hybrid ribonuclease activity"/>
    <property type="evidence" value="ECO:0007669"/>
    <property type="project" value="InterPro"/>
</dbReference>